<dbReference type="PANTHER" id="PTHR13696">
    <property type="entry name" value="P-LOOP CONTAINING NUCLEOSIDE TRIPHOSPHATE HYDROLASE"/>
    <property type="match status" value="1"/>
</dbReference>
<dbReference type="InterPro" id="IPR027417">
    <property type="entry name" value="P-loop_NTPase"/>
</dbReference>
<accession>A0A0F6SFB5</accession>
<dbReference type="EMBL" id="CP011125">
    <property type="protein sequence ID" value="AKF06654.1"/>
    <property type="molecule type" value="Genomic_DNA"/>
</dbReference>
<feature type="domain" description="TRASH" evidence="1">
    <location>
        <begin position="9"/>
        <end position="47"/>
    </location>
</feature>
<dbReference type="Gene3D" id="3.40.50.300">
    <property type="entry name" value="P-loop containing nucleotide triphosphate hydrolases"/>
    <property type="match status" value="1"/>
</dbReference>
<dbReference type="Pfam" id="PF13614">
    <property type="entry name" value="AAA_31"/>
    <property type="match status" value="1"/>
</dbReference>
<dbReference type="InterPro" id="IPR025669">
    <property type="entry name" value="AAA_dom"/>
</dbReference>
<dbReference type="InterPro" id="IPR011017">
    <property type="entry name" value="TRASH_dom"/>
</dbReference>
<dbReference type="InterPro" id="IPR050678">
    <property type="entry name" value="DNA_Partitioning_ATPase"/>
</dbReference>
<protein>
    <submittedName>
        <fullName evidence="2">Chromosome (Plasmid) partitioning protein ParA</fullName>
    </submittedName>
</protein>
<dbReference type="Proteomes" id="UP000034883">
    <property type="component" value="Chromosome"/>
</dbReference>
<dbReference type="SUPFAM" id="SSF52540">
    <property type="entry name" value="P-loop containing nucleoside triphosphate hydrolases"/>
    <property type="match status" value="1"/>
</dbReference>
<sequence length="387" mass="41660">MVDTPLSTCSVCERSFQVRFRYQVREEHGTFHYFCSQGCQQASLGYSSVGTTATSAAGAGADASGCKCDVCGKGFTLEYPFQVQVKDGAPTHFCTMECRNAARAGVLRVNRAGAPVASGPRRIAVFNHKGGTGKTTTAVNLAAGLAAAGNKVLLVDADGQGNVGASLGIRGEKTLYHVLVHGVNAMDAAVPVDDRLHVLTSNELLAAAELHLATRPNRDRVMRERLGDRVTGYDVVVLDCAPALSLMNQNALVYADSILVPVSCDYLSLVGVKQVLRTLKHVRELLKHDVALLGVLPTFYDVRNKIARDSVSALQDHFGERCLPPIRVNTKLREAPSAKQTIFEYAPDSHGALDYSVLVEHVRRLRGDTRLLDRHEGHTGEVALAAS</sequence>
<reference evidence="2 3" key="1">
    <citation type="submission" date="2015-03" db="EMBL/GenBank/DDBJ databases">
        <title>Genome assembly of Sandaracinus amylolyticus DSM 53668.</title>
        <authorList>
            <person name="Sharma G."/>
            <person name="Subramanian S."/>
        </authorList>
    </citation>
    <scope>NUCLEOTIDE SEQUENCE [LARGE SCALE GENOMIC DNA]</scope>
    <source>
        <strain evidence="2 3">DSM 53668</strain>
    </source>
</reference>
<dbReference type="RefSeq" id="WP_075097552.1">
    <property type="nucleotide sequence ID" value="NZ_CP011125.1"/>
</dbReference>
<gene>
    <name evidence="2" type="ORF">DB32_003803</name>
</gene>
<evidence type="ECO:0000313" key="2">
    <source>
        <dbReference type="EMBL" id="AKF06654.1"/>
    </source>
</evidence>
<feature type="domain" description="TRASH" evidence="1">
    <location>
        <begin position="68"/>
        <end position="106"/>
    </location>
</feature>
<dbReference type="AlphaFoldDB" id="A0A0F6SFB5"/>
<keyword evidence="3" id="KW-1185">Reference proteome</keyword>
<dbReference type="CDD" id="cd02042">
    <property type="entry name" value="ParAB_family"/>
    <property type="match status" value="1"/>
</dbReference>
<evidence type="ECO:0000259" key="1">
    <source>
        <dbReference type="SMART" id="SM00746"/>
    </source>
</evidence>
<dbReference type="STRING" id="927083.DB32_003803"/>
<dbReference type="FunFam" id="3.40.50.300:FF:000285">
    <property type="entry name" value="Sporulation initiation inhibitor Soj"/>
    <property type="match status" value="1"/>
</dbReference>
<proteinExistence type="predicted"/>
<name>A0A0F6SFB5_9BACT</name>
<dbReference type="KEGG" id="samy:DB32_003803"/>
<organism evidence="2 3">
    <name type="scientific">Sandaracinus amylolyticus</name>
    <dbReference type="NCBI Taxonomy" id="927083"/>
    <lineage>
        <taxon>Bacteria</taxon>
        <taxon>Pseudomonadati</taxon>
        <taxon>Myxococcota</taxon>
        <taxon>Polyangia</taxon>
        <taxon>Polyangiales</taxon>
        <taxon>Sandaracinaceae</taxon>
        <taxon>Sandaracinus</taxon>
    </lineage>
</organism>
<evidence type="ECO:0000313" key="3">
    <source>
        <dbReference type="Proteomes" id="UP000034883"/>
    </source>
</evidence>
<dbReference type="SMART" id="SM00746">
    <property type="entry name" value="TRASH"/>
    <property type="match status" value="2"/>
</dbReference>
<dbReference type="PANTHER" id="PTHR13696:SF52">
    <property type="entry name" value="PARA FAMILY PROTEIN CT_582"/>
    <property type="match status" value="1"/>
</dbReference>